<dbReference type="EMBL" id="SGJD01005706">
    <property type="protein sequence ID" value="KAB0390296.1"/>
    <property type="molecule type" value="Genomic_DNA"/>
</dbReference>
<evidence type="ECO:0000256" key="1">
    <source>
        <dbReference type="SAM" id="MobiDB-lite"/>
    </source>
</evidence>
<feature type="compositionally biased region" description="Basic residues" evidence="1">
    <location>
        <begin position="147"/>
        <end position="161"/>
    </location>
</feature>
<dbReference type="OrthoDB" id="9644200at2759"/>
<comment type="caution">
    <text evidence="2">The sequence shown here is derived from an EMBL/GenBank/DDBJ whole genome shotgun (WGS) entry which is preliminary data.</text>
</comment>
<feature type="region of interest" description="Disordered" evidence="1">
    <location>
        <begin position="129"/>
        <end position="185"/>
    </location>
</feature>
<feature type="compositionally biased region" description="Basic and acidic residues" evidence="1">
    <location>
        <begin position="204"/>
        <end position="221"/>
    </location>
</feature>
<keyword evidence="3" id="KW-1185">Reference proteome</keyword>
<protein>
    <submittedName>
        <fullName evidence="2">Uncharacterized protein</fullName>
    </submittedName>
</protein>
<name>A0A643BQQ0_BALPH</name>
<evidence type="ECO:0000313" key="3">
    <source>
        <dbReference type="Proteomes" id="UP000437017"/>
    </source>
</evidence>
<dbReference type="AlphaFoldDB" id="A0A643BQQ0"/>
<sequence>MIMKKRDNVSLSSNLEVAGQDGTQAGARETREVWESSGAENPSFNTVDVSLTSIYSFTDDLGYQGSQDLTGSFSASLPPIRRVMGWVSGEHASFLALGFPKEEDPSLDRAKSRKRNKVAIVRMRRNKVREADENDDDEEDEAERSPGVRRKRHSYSKTRQQRQKEHLSILEGSLSTPTSKTKSSRWSMTEFHQYLCMCCHDKQKSMEENKASDSKESRDPNENEDGVTGSINKRERQQAPGGTPREGLGKSQENGECNPSACK</sequence>
<organism evidence="2 3">
    <name type="scientific">Balaenoptera physalus</name>
    <name type="common">Fin whale</name>
    <name type="synonym">Balaena physalus</name>
    <dbReference type="NCBI Taxonomy" id="9770"/>
    <lineage>
        <taxon>Eukaryota</taxon>
        <taxon>Metazoa</taxon>
        <taxon>Chordata</taxon>
        <taxon>Craniata</taxon>
        <taxon>Vertebrata</taxon>
        <taxon>Euteleostomi</taxon>
        <taxon>Mammalia</taxon>
        <taxon>Eutheria</taxon>
        <taxon>Laurasiatheria</taxon>
        <taxon>Artiodactyla</taxon>
        <taxon>Whippomorpha</taxon>
        <taxon>Cetacea</taxon>
        <taxon>Mysticeti</taxon>
        <taxon>Balaenopteridae</taxon>
        <taxon>Balaenoptera</taxon>
    </lineage>
</organism>
<feature type="compositionally biased region" description="Low complexity" evidence="1">
    <location>
        <begin position="173"/>
        <end position="185"/>
    </location>
</feature>
<feature type="compositionally biased region" description="Acidic residues" evidence="1">
    <location>
        <begin position="132"/>
        <end position="142"/>
    </location>
</feature>
<dbReference type="Proteomes" id="UP000437017">
    <property type="component" value="Unassembled WGS sequence"/>
</dbReference>
<proteinExistence type="predicted"/>
<feature type="region of interest" description="Disordered" evidence="1">
    <location>
        <begin position="1"/>
        <end position="42"/>
    </location>
</feature>
<accession>A0A643BQQ0</accession>
<feature type="region of interest" description="Disordered" evidence="1">
    <location>
        <begin position="204"/>
        <end position="263"/>
    </location>
</feature>
<gene>
    <name evidence="2" type="ORF">E2I00_002811</name>
</gene>
<reference evidence="2 3" key="1">
    <citation type="journal article" date="2019" name="PLoS ONE">
        <title>Genomic analyses reveal an absence of contemporary introgressive admixture between fin whales and blue whales, despite known hybrids.</title>
        <authorList>
            <person name="Westbury M.V."/>
            <person name="Petersen B."/>
            <person name="Lorenzen E.D."/>
        </authorList>
    </citation>
    <scope>NUCLEOTIDE SEQUENCE [LARGE SCALE GENOMIC DNA]</scope>
    <source>
        <strain evidence="2">FinWhale-01</strain>
    </source>
</reference>
<evidence type="ECO:0000313" key="2">
    <source>
        <dbReference type="EMBL" id="KAB0390296.1"/>
    </source>
</evidence>